<evidence type="ECO:0000313" key="4">
    <source>
        <dbReference type="RefSeq" id="XP_030548099.1"/>
    </source>
</evidence>
<evidence type="ECO:0000256" key="1">
    <source>
        <dbReference type="SAM" id="MobiDB-lite"/>
    </source>
</evidence>
<name>A0A8B8QM18_9MYRT</name>
<accession>A0A8B8QM18</accession>
<keyword evidence="2" id="KW-0812">Transmembrane</keyword>
<dbReference type="GeneID" id="115753576"/>
<keyword evidence="2" id="KW-0472">Membrane</keyword>
<protein>
    <submittedName>
        <fullName evidence="4 5">Uncharacterized protein LOC115753576</fullName>
    </submittedName>
</protein>
<dbReference type="OrthoDB" id="1920951at2759"/>
<proteinExistence type="predicted"/>
<feature type="region of interest" description="Disordered" evidence="1">
    <location>
        <begin position="295"/>
        <end position="327"/>
    </location>
</feature>
<dbReference type="RefSeq" id="XP_030548100.1">
    <property type="nucleotide sequence ID" value="XM_030692240.1"/>
</dbReference>
<evidence type="ECO:0000313" key="3">
    <source>
        <dbReference type="Proteomes" id="UP000827889"/>
    </source>
</evidence>
<evidence type="ECO:0000313" key="5">
    <source>
        <dbReference type="RefSeq" id="XP_030548100.1"/>
    </source>
</evidence>
<organism evidence="3 5">
    <name type="scientific">Rhodamnia argentea</name>
    <dbReference type="NCBI Taxonomy" id="178133"/>
    <lineage>
        <taxon>Eukaryota</taxon>
        <taxon>Viridiplantae</taxon>
        <taxon>Streptophyta</taxon>
        <taxon>Embryophyta</taxon>
        <taxon>Tracheophyta</taxon>
        <taxon>Spermatophyta</taxon>
        <taxon>Magnoliopsida</taxon>
        <taxon>eudicotyledons</taxon>
        <taxon>Gunneridae</taxon>
        <taxon>Pentapetalae</taxon>
        <taxon>rosids</taxon>
        <taxon>malvids</taxon>
        <taxon>Myrtales</taxon>
        <taxon>Myrtaceae</taxon>
        <taxon>Myrtoideae</taxon>
        <taxon>Myrteae</taxon>
        <taxon>Australasian group</taxon>
        <taxon>Rhodamnia</taxon>
    </lineage>
</organism>
<gene>
    <name evidence="4 5" type="primary">LOC115753576</name>
</gene>
<keyword evidence="2" id="KW-1133">Transmembrane helix</keyword>
<dbReference type="PANTHER" id="PTHR33868:SF2">
    <property type="entry name" value="EXPRESSED PROTEIN"/>
    <property type="match status" value="1"/>
</dbReference>
<reference evidence="4 5" key="1">
    <citation type="submission" date="2025-04" db="UniProtKB">
        <authorList>
            <consortium name="RefSeq"/>
        </authorList>
    </citation>
    <scope>IDENTIFICATION</scope>
</reference>
<dbReference type="KEGG" id="rarg:115753576"/>
<dbReference type="RefSeq" id="XP_030548099.1">
    <property type="nucleotide sequence ID" value="XM_030692239.1"/>
</dbReference>
<keyword evidence="3" id="KW-1185">Reference proteome</keyword>
<feature type="transmembrane region" description="Helical" evidence="2">
    <location>
        <begin position="442"/>
        <end position="467"/>
    </location>
</feature>
<dbReference type="AlphaFoldDB" id="A0A8B8QM18"/>
<feature type="region of interest" description="Disordered" evidence="1">
    <location>
        <begin position="414"/>
        <end position="434"/>
    </location>
</feature>
<dbReference type="PANTHER" id="PTHR33868">
    <property type="entry name" value="EXPRESSED PROTEIN"/>
    <property type="match status" value="1"/>
</dbReference>
<sequence>MAAAEARAAWQRAANRCFVQEDAKRAPKLACCQSSSSTSKQVDAGPAGSTEEGDRFGLGFMPFNRKPSFTNLPPEARWWLQQQPAYRFPKGLACEGLNALDADVDLLNAGTEDIKSNCGEMQKDGTYMHVENEKNDKFENVCDAEGSNPGIMGLDSKDAKEVENMDMMESFELVEMNQSGMSVSKQTNELSFNLDSAWIGNGKPEPWWRTSDKNELASFVAKKSLDHIENCDLPPPQNMHARKHPYSFIGCLDCDEVFESSLDWKVDPLGILGETIQARSCPEYDDQMFRRQWAPDEDGHFPRGSDTSSSENSHATARKGKTETWEAADCDPAKSQLLEALCHSQTRAREAEKAAEQARAEKEHIVKLFFRQASQLFAYKQWFQLLQLETTLLQMKNTDRPIFPVFLPMAPSKGRKMRNSCDKASKVRRGKRKRQKHDVTKYAVVFAVGLGLVGAGLLLGWTVGWMIPLF</sequence>
<evidence type="ECO:0000256" key="2">
    <source>
        <dbReference type="SAM" id="Phobius"/>
    </source>
</evidence>
<feature type="compositionally biased region" description="Polar residues" evidence="1">
    <location>
        <begin position="305"/>
        <end position="315"/>
    </location>
</feature>
<dbReference type="Proteomes" id="UP000827889">
    <property type="component" value="Chromosome 3"/>
</dbReference>